<evidence type="ECO:0000313" key="5">
    <source>
        <dbReference type="EMBL" id="SHG68749.1"/>
    </source>
</evidence>
<feature type="domain" description="HTH tetR-type" evidence="4">
    <location>
        <begin position="69"/>
        <end position="103"/>
    </location>
</feature>
<keyword evidence="6" id="KW-1185">Reference proteome</keyword>
<keyword evidence="1" id="KW-0805">Transcription regulation</keyword>
<reference evidence="5 6" key="1">
    <citation type="submission" date="2016-11" db="EMBL/GenBank/DDBJ databases">
        <authorList>
            <person name="Jaros S."/>
            <person name="Januszkiewicz K."/>
            <person name="Wedrychowicz H."/>
        </authorList>
    </citation>
    <scope>NUCLEOTIDE SEQUENCE [LARGE SCALE GENOMIC DNA]</scope>
    <source>
        <strain evidence="5 6">CGMCC 1.7049</strain>
    </source>
</reference>
<evidence type="ECO:0000256" key="1">
    <source>
        <dbReference type="ARBA" id="ARBA00023015"/>
    </source>
</evidence>
<dbReference type="AlphaFoldDB" id="A0A1M5LVV3"/>
<accession>A0A1M5LVV3</accession>
<dbReference type="OrthoDB" id="116240at2"/>
<dbReference type="GO" id="GO:0003700">
    <property type="term" value="F:DNA-binding transcription factor activity"/>
    <property type="evidence" value="ECO:0007669"/>
    <property type="project" value="TreeGrafter"/>
</dbReference>
<dbReference type="Gene3D" id="1.10.357.10">
    <property type="entry name" value="Tetracycline Repressor, domain 2"/>
    <property type="match status" value="1"/>
</dbReference>
<evidence type="ECO:0000256" key="2">
    <source>
        <dbReference type="ARBA" id="ARBA00023125"/>
    </source>
</evidence>
<dbReference type="EMBL" id="FQWZ01000002">
    <property type="protein sequence ID" value="SHG68749.1"/>
    <property type="molecule type" value="Genomic_DNA"/>
</dbReference>
<keyword evidence="2" id="KW-0238">DNA-binding</keyword>
<keyword evidence="3" id="KW-0804">Transcription</keyword>
<sequence>MLLAQKKPVKRVHAPLLVRAGYAIRWAILETLNMSPDAADTPSQAPSAAPRVGRPPRVNLQRIVDAALEIGLDRVSLPMVADKLGVGSSTLYRHVRNRDELLRLATVKVALERRLPSAPQTHWSALAMRYAQSLFDSLSREPLVIQELMRGRLGPDVEVDYLEPFLLAMSQHGFTPAEGLHLFRAIGMVTVGAAVGATAVQARVAAGDKDGADAFARVLAERAPSELPLIRAALAERVDLVGNQWPGLLHLLLAGIAATRGEVLPPLEPAG</sequence>
<dbReference type="InterPro" id="IPR001647">
    <property type="entry name" value="HTH_TetR"/>
</dbReference>
<name>A0A1M5LVV3_9GAMM</name>
<dbReference type="PANTHER" id="PTHR30055">
    <property type="entry name" value="HTH-TYPE TRANSCRIPTIONAL REGULATOR RUTR"/>
    <property type="match status" value="1"/>
</dbReference>
<dbReference type="Pfam" id="PF00440">
    <property type="entry name" value="TetR_N"/>
    <property type="match status" value="1"/>
</dbReference>
<dbReference type="Proteomes" id="UP000199758">
    <property type="component" value="Unassembled WGS sequence"/>
</dbReference>
<dbReference type="PANTHER" id="PTHR30055:SF151">
    <property type="entry name" value="TRANSCRIPTIONAL REGULATORY PROTEIN"/>
    <property type="match status" value="1"/>
</dbReference>
<organism evidence="5 6">
    <name type="scientific">Hydrocarboniphaga daqingensis</name>
    <dbReference type="NCBI Taxonomy" id="490188"/>
    <lineage>
        <taxon>Bacteria</taxon>
        <taxon>Pseudomonadati</taxon>
        <taxon>Pseudomonadota</taxon>
        <taxon>Gammaproteobacteria</taxon>
        <taxon>Nevskiales</taxon>
        <taxon>Nevskiaceae</taxon>
        <taxon>Hydrocarboniphaga</taxon>
    </lineage>
</organism>
<dbReference type="InterPro" id="IPR009057">
    <property type="entry name" value="Homeodomain-like_sf"/>
</dbReference>
<dbReference type="InterPro" id="IPR036271">
    <property type="entry name" value="Tet_transcr_reg_TetR-rel_C_sf"/>
</dbReference>
<evidence type="ECO:0000313" key="6">
    <source>
        <dbReference type="Proteomes" id="UP000199758"/>
    </source>
</evidence>
<gene>
    <name evidence="5" type="ORF">SAMN04488068_1102</name>
</gene>
<evidence type="ECO:0000259" key="4">
    <source>
        <dbReference type="Pfam" id="PF00440"/>
    </source>
</evidence>
<dbReference type="GO" id="GO:0000976">
    <property type="term" value="F:transcription cis-regulatory region binding"/>
    <property type="evidence" value="ECO:0007669"/>
    <property type="project" value="TreeGrafter"/>
</dbReference>
<proteinExistence type="predicted"/>
<dbReference type="InterPro" id="IPR050109">
    <property type="entry name" value="HTH-type_TetR-like_transc_reg"/>
</dbReference>
<dbReference type="SUPFAM" id="SSF48498">
    <property type="entry name" value="Tetracyclin repressor-like, C-terminal domain"/>
    <property type="match status" value="1"/>
</dbReference>
<protein>
    <submittedName>
        <fullName evidence="5">Transcriptional regulator, TetR family</fullName>
    </submittedName>
</protein>
<dbReference type="STRING" id="490188.SAMN04488068_1102"/>
<evidence type="ECO:0000256" key="3">
    <source>
        <dbReference type="ARBA" id="ARBA00023163"/>
    </source>
</evidence>
<dbReference type="SUPFAM" id="SSF46689">
    <property type="entry name" value="Homeodomain-like"/>
    <property type="match status" value="1"/>
</dbReference>